<reference evidence="2 3" key="1">
    <citation type="submission" date="2016-10" db="EMBL/GenBank/DDBJ databases">
        <title>Draft genome sequence of Coniochaeta ligniaria NRRL30616, a lignocellulolytic fungus for bioabatement of inhibitors in plant biomass hydrolysates.</title>
        <authorList>
            <consortium name="DOE Joint Genome Institute"/>
            <person name="Jimenez D.J."/>
            <person name="Hector R.E."/>
            <person name="Riley R."/>
            <person name="Sun H."/>
            <person name="Grigoriev I.V."/>
            <person name="Van Elsas J.D."/>
            <person name="Nichols N.N."/>
        </authorList>
    </citation>
    <scope>NUCLEOTIDE SEQUENCE [LARGE SCALE GENOMIC DNA]</scope>
    <source>
        <strain evidence="2 3">NRRL 30616</strain>
    </source>
</reference>
<dbReference type="InterPro" id="IPR025856">
    <property type="entry name" value="HeH/LEM_domain"/>
</dbReference>
<keyword evidence="3" id="KW-1185">Reference proteome</keyword>
<dbReference type="OrthoDB" id="2503928at2759"/>
<evidence type="ECO:0000313" key="3">
    <source>
        <dbReference type="Proteomes" id="UP000182658"/>
    </source>
</evidence>
<proteinExistence type="predicted"/>
<dbReference type="GO" id="GO:0003682">
    <property type="term" value="F:chromatin binding"/>
    <property type="evidence" value="ECO:0007669"/>
    <property type="project" value="InterPro"/>
</dbReference>
<protein>
    <recommendedName>
        <fullName evidence="1">HeH/LEM domain-containing protein</fullName>
    </recommendedName>
</protein>
<evidence type="ECO:0000259" key="1">
    <source>
        <dbReference type="Pfam" id="PF12949"/>
    </source>
</evidence>
<name>A0A1J7IQ06_9PEZI</name>
<dbReference type="EMBL" id="KV875108">
    <property type="protein sequence ID" value="OIW23201.1"/>
    <property type="molecule type" value="Genomic_DNA"/>
</dbReference>
<dbReference type="GO" id="GO:0071763">
    <property type="term" value="P:nuclear membrane organization"/>
    <property type="evidence" value="ECO:0007669"/>
    <property type="project" value="TreeGrafter"/>
</dbReference>
<dbReference type="InParanoid" id="A0A1J7IQ06"/>
<dbReference type="GO" id="GO:0005783">
    <property type="term" value="C:endoplasmic reticulum"/>
    <property type="evidence" value="ECO:0007669"/>
    <property type="project" value="TreeGrafter"/>
</dbReference>
<organism evidence="2 3">
    <name type="scientific">Coniochaeta ligniaria NRRL 30616</name>
    <dbReference type="NCBI Taxonomy" id="1408157"/>
    <lineage>
        <taxon>Eukaryota</taxon>
        <taxon>Fungi</taxon>
        <taxon>Dikarya</taxon>
        <taxon>Ascomycota</taxon>
        <taxon>Pezizomycotina</taxon>
        <taxon>Sordariomycetes</taxon>
        <taxon>Sordariomycetidae</taxon>
        <taxon>Coniochaetales</taxon>
        <taxon>Coniochaetaceae</taxon>
        <taxon>Coniochaeta</taxon>
    </lineage>
</organism>
<evidence type="ECO:0000313" key="2">
    <source>
        <dbReference type="EMBL" id="OIW23201.1"/>
    </source>
</evidence>
<accession>A0A1J7IQ06</accession>
<dbReference type="Pfam" id="PF12949">
    <property type="entry name" value="HeH"/>
    <property type="match status" value="1"/>
</dbReference>
<dbReference type="Proteomes" id="UP000182658">
    <property type="component" value="Unassembled WGS sequence"/>
</dbReference>
<dbReference type="PANTHER" id="PTHR47808">
    <property type="entry name" value="INNER NUCLEAR MEMBRANE PROTEIN HEH2-RELATED"/>
    <property type="match status" value="1"/>
</dbReference>
<feature type="non-terminal residue" evidence="2">
    <location>
        <position position="1"/>
    </location>
</feature>
<dbReference type="STRING" id="1408157.A0A1J7IQ06"/>
<gene>
    <name evidence="2" type="ORF">CONLIGDRAFT_554943</name>
</gene>
<dbReference type="InterPro" id="IPR044780">
    <property type="entry name" value="Heh2/Src1"/>
</dbReference>
<dbReference type="InterPro" id="IPR036361">
    <property type="entry name" value="SAP_dom_sf"/>
</dbReference>
<dbReference type="PANTHER" id="PTHR47808:SF2">
    <property type="entry name" value="LEM DOMAIN-CONTAINING PROTEIN 2"/>
    <property type="match status" value="1"/>
</dbReference>
<dbReference type="GO" id="GO:0034399">
    <property type="term" value="C:nuclear periphery"/>
    <property type="evidence" value="ECO:0007669"/>
    <property type="project" value="TreeGrafter"/>
</dbReference>
<dbReference type="Gene3D" id="1.10.720.30">
    <property type="entry name" value="SAP domain"/>
    <property type="match status" value="1"/>
</dbReference>
<sequence length="75" mass="8305">PNIPDDLYYLVSGFEPTKLTMPKLRGILVKHDVEYPSKAKKADLVALFRARVVAQRDAILADQAKVRPAATGIKD</sequence>
<dbReference type="CDD" id="cd12935">
    <property type="entry name" value="LEM_like"/>
    <property type="match status" value="1"/>
</dbReference>
<dbReference type="GO" id="GO:0005637">
    <property type="term" value="C:nuclear inner membrane"/>
    <property type="evidence" value="ECO:0007669"/>
    <property type="project" value="InterPro"/>
</dbReference>
<dbReference type="AlphaFoldDB" id="A0A1J7IQ06"/>
<feature type="domain" description="HeH/LEM" evidence="1">
    <location>
        <begin position="16"/>
        <end position="49"/>
    </location>
</feature>
<feature type="non-terminal residue" evidence="2">
    <location>
        <position position="75"/>
    </location>
</feature>